<name>A0A418WMR8_9SPHN</name>
<comment type="caution">
    <text evidence="1">The sequence shown here is derived from an EMBL/GenBank/DDBJ whole genome shotgun (WGS) entry which is preliminary data.</text>
</comment>
<gene>
    <name evidence="1" type="ORF">D3876_14405</name>
</gene>
<dbReference type="Pfam" id="PF02515">
    <property type="entry name" value="CoA_transf_3"/>
    <property type="match status" value="1"/>
</dbReference>
<reference evidence="1 2" key="1">
    <citation type="submission" date="2018-09" db="EMBL/GenBank/DDBJ databases">
        <authorList>
            <person name="Zhu H."/>
        </authorList>
    </citation>
    <scope>NUCLEOTIDE SEQUENCE [LARGE SCALE GENOMIC DNA]</scope>
    <source>
        <strain evidence="1 2">K2R01-6</strain>
    </source>
</reference>
<dbReference type="EMBL" id="QYUM01000003">
    <property type="protein sequence ID" value="RJF91296.1"/>
    <property type="molecule type" value="Genomic_DNA"/>
</dbReference>
<keyword evidence="1" id="KW-0808">Transferase</keyword>
<dbReference type="Gene3D" id="3.40.50.10540">
    <property type="entry name" value="Crotonobetainyl-coa:carnitine coa-transferase, domain 1"/>
    <property type="match status" value="1"/>
</dbReference>
<dbReference type="RefSeq" id="WP_119763272.1">
    <property type="nucleotide sequence ID" value="NZ_QYUM01000003.1"/>
</dbReference>
<proteinExistence type="predicted"/>
<dbReference type="GO" id="GO:0016740">
    <property type="term" value="F:transferase activity"/>
    <property type="evidence" value="ECO:0007669"/>
    <property type="project" value="UniProtKB-KW"/>
</dbReference>
<dbReference type="SUPFAM" id="SSF89796">
    <property type="entry name" value="CoA-transferase family III (CaiB/BaiF)"/>
    <property type="match status" value="1"/>
</dbReference>
<dbReference type="PANTHER" id="PTHR48228:SF5">
    <property type="entry name" value="ALPHA-METHYLACYL-COA RACEMASE"/>
    <property type="match status" value="1"/>
</dbReference>
<dbReference type="OrthoDB" id="5720311at2"/>
<dbReference type="InterPro" id="IPR003673">
    <property type="entry name" value="CoA-Trfase_fam_III"/>
</dbReference>
<keyword evidence="2" id="KW-1185">Reference proteome</keyword>
<organism evidence="1 2">
    <name type="scientific">Sphingomonas cavernae</name>
    <dbReference type="NCBI Taxonomy" id="2320861"/>
    <lineage>
        <taxon>Bacteria</taxon>
        <taxon>Pseudomonadati</taxon>
        <taxon>Pseudomonadota</taxon>
        <taxon>Alphaproteobacteria</taxon>
        <taxon>Sphingomonadales</taxon>
        <taxon>Sphingomonadaceae</taxon>
        <taxon>Sphingomonas</taxon>
    </lineage>
</organism>
<protein>
    <submittedName>
        <fullName evidence="1">CoA transferase</fullName>
    </submittedName>
</protein>
<dbReference type="InterPro" id="IPR023606">
    <property type="entry name" value="CoA-Trfase_III_dom_1_sf"/>
</dbReference>
<dbReference type="Gene3D" id="3.30.1540.10">
    <property type="entry name" value="formyl-coa transferase, domain 3"/>
    <property type="match status" value="1"/>
</dbReference>
<accession>A0A418WMR8</accession>
<dbReference type="AlphaFoldDB" id="A0A418WMR8"/>
<dbReference type="InterPro" id="IPR044855">
    <property type="entry name" value="CoA-Trfase_III_dom3_sf"/>
</dbReference>
<dbReference type="Proteomes" id="UP000286100">
    <property type="component" value="Unassembled WGS sequence"/>
</dbReference>
<sequence length="368" mass="38855">MTNDALSGAGTGPLAGLRVVEFVSIGPGPHCAMLLSDLGADVVRIDREGGNGWENPVVDRGRATVAVDLRSDAGRDYCLDIADSADVIIEGFRPGVMERLGLGPDVLLTRNPRLVFGRITGWGQTGPLAKSAGHDINYIALTGALAAMGRPGEPAQPPLNLVGDFGGGSMLLAFGIMAALWERERSGKGQVIDAAIVDGTSSLMSMFAGLLPRGAISMERDTNLLGGAAPFYRNYICADGKEISIGPIEPHFYGQMLDLIGAPSRLLDEQRDASRWPDHCATLESIFRGRTASEWATLLEGTDACFAPVVPLSEAASHPHMAARGVYVMHDGMEQVAPVPRFSRTPGAIGPARDGAAVAAEWKADKRD</sequence>
<evidence type="ECO:0000313" key="1">
    <source>
        <dbReference type="EMBL" id="RJF91296.1"/>
    </source>
</evidence>
<evidence type="ECO:0000313" key="2">
    <source>
        <dbReference type="Proteomes" id="UP000286100"/>
    </source>
</evidence>
<dbReference type="PANTHER" id="PTHR48228">
    <property type="entry name" value="SUCCINYL-COA--D-CITRAMALATE COA-TRANSFERASE"/>
    <property type="match status" value="1"/>
</dbReference>
<dbReference type="InterPro" id="IPR050509">
    <property type="entry name" value="CoA-transferase_III"/>
</dbReference>